<dbReference type="InterPro" id="IPR018389">
    <property type="entry name" value="DctP_fam"/>
</dbReference>
<dbReference type="EMBL" id="JAUSTN010000011">
    <property type="protein sequence ID" value="MDQ0275651.1"/>
    <property type="molecule type" value="Genomic_DNA"/>
</dbReference>
<dbReference type="NCBIfam" id="NF037995">
    <property type="entry name" value="TRAP_S1"/>
    <property type="match status" value="1"/>
</dbReference>
<dbReference type="NCBIfam" id="TIGR00787">
    <property type="entry name" value="dctP"/>
    <property type="match status" value="1"/>
</dbReference>
<protein>
    <submittedName>
        <fullName evidence="6">Tripartite ATP-independent transporter DctP family solute receptor</fullName>
    </submittedName>
</protein>
<name>A0ABU0AWK4_9FIRM</name>
<organism evidence="6 7">
    <name type="scientific">Peptoniphilus koenoeneniae</name>
    <dbReference type="NCBI Taxonomy" id="507751"/>
    <lineage>
        <taxon>Bacteria</taxon>
        <taxon>Bacillati</taxon>
        <taxon>Bacillota</taxon>
        <taxon>Tissierellia</taxon>
        <taxon>Tissierellales</taxon>
        <taxon>Peptoniphilaceae</taxon>
        <taxon>Peptoniphilus</taxon>
    </lineage>
</organism>
<accession>A0ABU0AWK4</accession>
<proteinExistence type="inferred from homology"/>
<comment type="caution">
    <text evidence="6">The sequence shown here is derived from an EMBL/GenBank/DDBJ whole genome shotgun (WGS) entry which is preliminary data.</text>
</comment>
<dbReference type="PANTHER" id="PTHR33376:SF4">
    <property type="entry name" value="SIALIC ACID-BINDING PERIPLASMIC PROTEIN SIAP"/>
    <property type="match status" value="1"/>
</dbReference>
<sequence length="344" mass="38661">MNFKNFKRIASLGLALALVAIPTGCGNKNKQDQGAGKDAGEKQIVWKLSDIVTEDHNWNLGAKDFAKRVEEKTGGKLKIDIYPNSELGSEMEALNGILSGTVDMTISAESMSNWAPLADLMAAPYAYKNEEHIQKVLSSDVGDKIKNQIEDSGFKPLMYQLRTPRNLTSNKPISTPEEARGLKLRLSNTPLAIKCWEAVGANVNVMALNEVFTALNQGVIDSQENPYDMIYNSSFYEVQKYANETEHVVGYLFFIVGEKQFNALPEEMQKQVLEAASESQEYINKLYFDTKDDFKQKLIEKGMTINENVDKDAFRKAMEPAIKEYFDADSYKIYEEVVELGKDL</sequence>
<dbReference type="InterPro" id="IPR038404">
    <property type="entry name" value="TRAP_DctP_sf"/>
</dbReference>
<evidence type="ECO:0000313" key="7">
    <source>
        <dbReference type="Proteomes" id="UP001236559"/>
    </source>
</evidence>
<dbReference type="InterPro" id="IPR004682">
    <property type="entry name" value="TRAP_DctP"/>
</dbReference>
<dbReference type="PIRSF" id="PIRSF006470">
    <property type="entry name" value="DctB"/>
    <property type="match status" value="1"/>
</dbReference>
<evidence type="ECO:0000256" key="2">
    <source>
        <dbReference type="ARBA" id="ARBA00009023"/>
    </source>
</evidence>
<comment type="similarity">
    <text evidence="2">Belongs to the bacterial solute-binding protein 7 family.</text>
</comment>
<evidence type="ECO:0000256" key="3">
    <source>
        <dbReference type="ARBA" id="ARBA00022448"/>
    </source>
</evidence>
<evidence type="ECO:0000256" key="5">
    <source>
        <dbReference type="SAM" id="SignalP"/>
    </source>
</evidence>
<dbReference type="PANTHER" id="PTHR33376">
    <property type="match status" value="1"/>
</dbReference>
<dbReference type="RefSeq" id="WP_023055301.1">
    <property type="nucleotide sequence ID" value="NZ_JAUSTN010000011.1"/>
</dbReference>
<reference evidence="6 7" key="1">
    <citation type="submission" date="2023-07" db="EMBL/GenBank/DDBJ databases">
        <title>Genomic Encyclopedia of Type Strains, Phase IV (KMG-IV): sequencing the most valuable type-strain genomes for metagenomic binning, comparative biology and taxonomic classification.</title>
        <authorList>
            <person name="Goeker M."/>
        </authorList>
    </citation>
    <scope>NUCLEOTIDE SEQUENCE [LARGE SCALE GENOMIC DNA]</scope>
    <source>
        <strain evidence="6 7">DSM 22616</strain>
    </source>
</reference>
<dbReference type="Gene3D" id="3.40.190.170">
    <property type="entry name" value="Bacterial extracellular solute-binding protein, family 7"/>
    <property type="match status" value="1"/>
</dbReference>
<feature type="signal peptide" evidence="5">
    <location>
        <begin position="1"/>
        <end position="25"/>
    </location>
</feature>
<dbReference type="Pfam" id="PF03480">
    <property type="entry name" value="DctP"/>
    <property type="match status" value="1"/>
</dbReference>
<keyword evidence="4 5" id="KW-0732">Signal</keyword>
<evidence type="ECO:0000256" key="1">
    <source>
        <dbReference type="ARBA" id="ARBA00004196"/>
    </source>
</evidence>
<keyword evidence="6" id="KW-0675">Receptor</keyword>
<evidence type="ECO:0000313" key="6">
    <source>
        <dbReference type="EMBL" id="MDQ0275651.1"/>
    </source>
</evidence>
<keyword evidence="7" id="KW-1185">Reference proteome</keyword>
<comment type="subcellular location">
    <subcellularLocation>
        <location evidence="1">Cell envelope</location>
    </subcellularLocation>
</comment>
<evidence type="ECO:0000256" key="4">
    <source>
        <dbReference type="ARBA" id="ARBA00022729"/>
    </source>
</evidence>
<feature type="chain" id="PRO_5046864172" evidence="5">
    <location>
        <begin position="26"/>
        <end position="344"/>
    </location>
</feature>
<gene>
    <name evidence="6" type="ORF">J2S72_001687</name>
</gene>
<dbReference type="CDD" id="cd13603">
    <property type="entry name" value="PBP2_TRAP_Siap_TeaA_like"/>
    <property type="match status" value="1"/>
</dbReference>
<dbReference type="Proteomes" id="UP001236559">
    <property type="component" value="Unassembled WGS sequence"/>
</dbReference>
<keyword evidence="3" id="KW-0813">Transport</keyword>